<evidence type="ECO:0000313" key="3">
    <source>
        <dbReference type="Proteomes" id="UP000249218"/>
    </source>
</evidence>
<gene>
    <name evidence="2" type="primary">HaOG207297</name>
    <name evidence="2" type="ORF">B5X24_HaOG207297</name>
</gene>
<keyword evidence="3" id="KW-1185">Reference proteome</keyword>
<evidence type="ECO:0000256" key="1">
    <source>
        <dbReference type="SAM" id="MobiDB-lite"/>
    </source>
</evidence>
<protein>
    <submittedName>
        <fullName evidence="2">Uncharacterized protein</fullName>
    </submittedName>
</protein>
<dbReference type="Proteomes" id="UP000249218">
    <property type="component" value="Unassembled WGS sequence"/>
</dbReference>
<evidence type="ECO:0000313" key="2">
    <source>
        <dbReference type="EMBL" id="PZC74720.1"/>
    </source>
</evidence>
<organism evidence="2 3">
    <name type="scientific">Helicoverpa armigera</name>
    <name type="common">Cotton bollworm</name>
    <name type="synonym">Heliothis armigera</name>
    <dbReference type="NCBI Taxonomy" id="29058"/>
    <lineage>
        <taxon>Eukaryota</taxon>
        <taxon>Metazoa</taxon>
        <taxon>Ecdysozoa</taxon>
        <taxon>Arthropoda</taxon>
        <taxon>Hexapoda</taxon>
        <taxon>Insecta</taxon>
        <taxon>Pterygota</taxon>
        <taxon>Neoptera</taxon>
        <taxon>Endopterygota</taxon>
        <taxon>Lepidoptera</taxon>
        <taxon>Glossata</taxon>
        <taxon>Ditrysia</taxon>
        <taxon>Noctuoidea</taxon>
        <taxon>Noctuidae</taxon>
        <taxon>Heliothinae</taxon>
        <taxon>Helicoverpa</taxon>
    </lineage>
</organism>
<name>A0A2W1BPR3_HELAM</name>
<dbReference type="AlphaFoldDB" id="A0A2W1BPR3"/>
<accession>A0A2W1BPR3</accession>
<sequence length="212" mass="23582">MRSGVDQRLLCAEGVTRTTGPSVAERELKAALGALGARRTRKEAGDAEPVPAPPSASSTSKPPPTFAPAAVPPATNKEWNDFIAANHSRRLQISIYYITFLALINCLQTYEYSNISVTDNYIALRRLQCFHISGYQNQAYRLGWREHRGLNGVARCVGMCWRVVERKPQVAERSPAGADRYPVTLGLKAELFGRVVSRDNPRSTLRHFRIIT</sequence>
<proteinExistence type="predicted"/>
<feature type="region of interest" description="Disordered" evidence="1">
    <location>
        <begin position="35"/>
        <end position="71"/>
    </location>
</feature>
<dbReference type="EMBL" id="KZ150031">
    <property type="protein sequence ID" value="PZC74720.1"/>
    <property type="molecule type" value="Genomic_DNA"/>
</dbReference>
<reference evidence="2 3" key="1">
    <citation type="journal article" date="2017" name="BMC Biol.">
        <title>Genomic innovations, transcriptional plasticity and gene loss underlying the evolution and divergence of two highly polyphagous and invasive Helicoverpa pest species.</title>
        <authorList>
            <person name="Pearce S.L."/>
            <person name="Clarke D.F."/>
            <person name="East P.D."/>
            <person name="Elfekih S."/>
            <person name="Gordon K.H."/>
            <person name="Jermiin L.S."/>
            <person name="McGaughran A."/>
            <person name="Oakeshott J.G."/>
            <person name="Papanikolaou A."/>
            <person name="Perera O.P."/>
            <person name="Rane R.V."/>
            <person name="Richards S."/>
            <person name="Tay W.T."/>
            <person name="Walsh T.K."/>
            <person name="Anderson A."/>
            <person name="Anderson C.J."/>
            <person name="Asgari S."/>
            <person name="Board P.G."/>
            <person name="Bretschneider A."/>
            <person name="Campbell P.M."/>
            <person name="Chertemps T."/>
            <person name="Christeller J.T."/>
            <person name="Coppin C.W."/>
            <person name="Downes S.J."/>
            <person name="Duan G."/>
            <person name="Farnsworth C.A."/>
            <person name="Good R.T."/>
            <person name="Han L.B."/>
            <person name="Han Y.C."/>
            <person name="Hatje K."/>
            <person name="Horne I."/>
            <person name="Huang Y.P."/>
            <person name="Hughes D.S."/>
            <person name="Jacquin-Joly E."/>
            <person name="James W."/>
            <person name="Jhangiani S."/>
            <person name="Kollmar M."/>
            <person name="Kuwar S.S."/>
            <person name="Li S."/>
            <person name="Liu N.Y."/>
            <person name="Maibeche M.T."/>
            <person name="Miller J.R."/>
            <person name="Montagne N."/>
            <person name="Perry T."/>
            <person name="Qu J."/>
            <person name="Song S.V."/>
            <person name="Sutton G.G."/>
            <person name="Vogel H."/>
            <person name="Walenz B.P."/>
            <person name="Xu W."/>
            <person name="Zhang H.J."/>
            <person name="Zou Z."/>
            <person name="Batterham P."/>
            <person name="Edwards O.R."/>
            <person name="Feyereisen R."/>
            <person name="Gibbs R.A."/>
            <person name="Heckel D.G."/>
            <person name="McGrath A."/>
            <person name="Robin C."/>
            <person name="Scherer S.E."/>
            <person name="Worley K.C."/>
            <person name="Wu Y.D."/>
        </authorList>
    </citation>
    <scope>NUCLEOTIDE SEQUENCE [LARGE SCALE GENOMIC DNA]</scope>
    <source>
        <strain evidence="2">Harm_GR_Male_#8</strain>
        <tissue evidence="2">Whole organism</tissue>
    </source>
</reference>